<name>A0A1I6CRE5_9RHOB</name>
<dbReference type="AlphaFoldDB" id="A0A1I6CRE5"/>
<accession>A0A1I6CRE5</accession>
<gene>
    <name evidence="2" type="ORF">SAMN04515673_101243</name>
</gene>
<proteinExistence type="predicted"/>
<feature type="region of interest" description="Disordered" evidence="1">
    <location>
        <begin position="26"/>
        <end position="50"/>
    </location>
</feature>
<dbReference type="OrthoDB" id="7871100at2"/>
<evidence type="ECO:0000313" key="2">
    <source>
        <dbReference type="EMBL" id="SFQ95750.1"/>
    </source>
</evidence>
<feature type="compositionally biased region" description="Low complexity" evidence="1">
    <location>
        <begin position="39"/>
        <end position="50"/>
    </location>
</feature>
<dbReference type="RefSeq" id="WP_092075783.1">
    <property type="nucleotide sequence ID" value="NZ_FOYI01000001.1"/>
</dbReference>
<evidence type="ECO:0000256" key="1">
    <source>
        <dbReference type="SAM" id="MobiDB-lite"/>
    </source>
</evidence>
<dbReference type="EMBL" id="FOYI01000001">
    <property type="protein sequence ID" value="SFQ95750.1"/>
    <property type="molecule type" value="Genomic_DNA"/>
</dbReference>
<dbReference type="STRING" id="871652.SAMN04515673_101243"/>
<reference evidence="2 3" key="1">
    <citation type="submission" date="2016-10" db="EMBL/GenBank/DDBJ databases">
        <authorList>
            <person name="de Groot N.N."/>
        </authorList>
    </citation>
    <scope>NUCLEOTIDE SEQUENCE [LARGE SCALE GENOMIC DNA]</scope>
    <source>
        <strain evidence="3">KMM 9023,NRIC 0796,JCM 17311,KCTC 23692</strain>
    </source>
</reference>
<protein>
    <submittedName>
        <fullName evidence="2">Uncharacterized protein</fullName>
    </submittedName>
</protein>
<organism evidence="2 3">
    <name type="scientific">Poseidonocella sedimentorum</name>
    <dbReference type="NCBI Taxonomy" id="871652"/>
    <lineage>
        <taxon>Bacteria</taxon>
        <taxon>Pseudomonadati</taxon>
        <taxon>Pseudomonadota</taxon>
        <taxon>Alphaproteobacteria</taxon>
        <taxon>Rhodobacterales</taxon>
        <taxon>Roseobacteraceae</taxon>
        <taxon>Poseidonocella</taxon>
    </lineage>
</organism>
<keyword evidence="3" id="KW-1185">Reference proteome</keyword>
<sequence length="169" mass="17479">MSEIEELETRLSAALARIRQGIEARAVGGEPEAPGADPEALAEARAAQEAAETEVEELKAELSATRARLRGQVRDLESELAEKGEALRALDATVQQLKSANAALLAVTAQMRDAAVSGLEASAVEAVIDAAMSAELDGLRAARAAESAEVGAILATLAPVLDHAETEEA</sequence>
<evidence type="ECO:0000313" key="3">
    <source>
        <dbReference type="Proteomes" id="UP000199302"/>
    </source>
</evidence>
<dbReference type="Proteomes" id="UP000199302">
    <property type="component" value="Unassembled WGS sequence"/>
</dbReference>